<reference evidence="1 2" key="1">
    <citation type="submission" date="2017-09" db="EMBL/GenBank/DDBJ databases">
        <title>Genome sequence and analysis of a bacteriophage of Lactobacillus brevis.</title>
        <authorList>
            <person name="Yu M."/>
            <person name="Qi R."/>
            <person name="Jiang X."/>
            <person name="Tang T."/>
            <person name="Qiao X."/>
            <person name="Jiang Y."/>
            <person name="Tang L."/>
            <person name="Wang L."/>
            <person name="Xu Y."/>
            <person name="Li Y."/>
        </authorList>
    </citation>
    <scope>NUCLEOTIDE SEQUENCE [LARGE SCALE GENOMIC DNA]</scope>
</reference>
<proteinExistence type="predicted"/>
<accession>A0A2Z2UAS2</accession>
<name>A0A2Z2UAS2_9CAUD</name>
<dbReference type="EMBL" id="MG020111">
    <property type="protein sequence ID" value="ATN94157.1"/>
    <property type="molecule type" value="Genomic_DNA"/>
</dbReference>
<evidence type="ECO:0000313" key="2">
    <source>
        <dbReference type="Proteomes" id="UP000260452"/>
    </source>
</evidence>
<keyword evidence="2" id="KW-1185">Reference proteome</keyword>
<gene>
    <name evidence="1" type="ORF">Lb_44</name>
</gene>
<evidence type="ECO:0000313" key="1">
    <source>
        <dbReference type="EMBL" id="ATN94157.1"/>
    </source>
</evidence>
<sequence length="261" mass="30245">MMCEHYERLQNPISSFNLLPEVNKEQISLFFKNRNTILSGVDQIYKNANPQKKLLENSYKMIRASITPFLRGISSNQSSYFASYFPNSYILNDSIKQNIKLATSYNHIANLIGSIDKQITPDQQTNFEKLLAQQSFENFYKQISYPIERIAHDSYQHCQALDSSKIISKHVRRNPSNNSQRNYVVRKQLTENFEDVIEEAKHSAENISDNETSSADISFDVTIFWVYISSVFSFISKVQGDYEAIQFLIGLFNWIINLLGF</sequence>
<protein>
    <submittedName>
        <fullName evidence="1">Intra-Golgi vesicle-mediated transport</fullName>
    </submittedName>
</protein>
<organism evidence="1 2">
    <name type="scientific">Lactobacillus phage Lb</name>
    <dbReference type="NCBI Taxonomy" id="2048517"/>
    <lineage>
        <taxon>Viruses</taxon>
        <taxon>Duplodnaviria</taxon>
        <taxon>Heunggongvirae</taxon>
        <taxon>Uroviricota</taxon>
        <taxon>Caudoviricetes</taxon>
        <taxon>Heilongjiangvirus</taxon>
        <taxon>Heilongjiangvirus Lb</taxon>
    </lineage>
</organism>
<dbReference type="Proteomes" id="UP000260452">
    <property type="component" value="Genome"/>
</dbReference>